<keyword evidence="5" id="KW-1185">Reference proteome</keyword>
<protein>
    <recommendedName>
        <fullName evidence="3">Chitin-binding type-3 domain-containing protein</fullName>
    </recommendedName>
</protein>
<dbReference type="GO" id="GO:0005576">
    <property type="term" value="C:extracellular region"/>
    <property type="evidence" value="ECO:0007669"/>
    <property type="project" value="InterPro"/>
</dbReference>
<dbReference type="EMBL" id="ML170162">
    <property type="protein sequence ID" value="TDL26191.1"/>
    <property type="molecule type" value="Genomic_DNA"/>
</dbReference>
<evidence type="ECO:0000256" key="1">
    <source>
        <dbReference type="ARBA" id="ARBA00022801"/>
    </source>
</evidence>
<proteinExistence type="predicted"/>
<evidence type="ECO:0000259" key="3">
    <source>
        <dbReference type="Pfam" id="PF02839"/>
    </source>
</evidence>
<dbReference type="VEuPathDB" id="FungiDB:BD410DRAFT_784255"/>
<dbReference type="InterPro" id="IPR003610">
    <property type="entry name" value="CBM5/12"/>
</dbReference>
<dbReference type="SMART" id="SM00696">
    <property type="entry name" value="DM9"/>
    <property type="match status" value="2"/>
</dbReference>
<dbReference type="InterPro" id="IPR006616">
    <property type="entry name" value="DM9_repeat"/>
</dbReference>
<dbReference type="Pfam" id="PF02839">
    <property type="entry name" value="CBM_5_12"/>
    <property type="match status" value="1"/>
</dbReference>
<evidence type="ECO:0000313" key="4">
    <source>
        <dbReference type="EMBL" id="TDL26191.1"/>
    </source>
</evidence>
<organism evidence="4 5">
    <name type="scientific">Rickenella mellea</name>
    <dbReference type="NCBI Taxonomy" id="50990"/>
    <lineage>
        <taxon>Eukaryota</taxon>
        <taxon>Fungi</taxon>
        <taxon>Dikarya</taxon>
        <taxon>Basidiomycota</taxon>
        <taxon>Agaricomycotina</taxon>
        <taxon>Agaricomycetes</taxon>
        <taxon>Hymenochaetales</taxon>
        <taxon>Rickenellaceae</taxon>
        <taxon>Rickenella</taxon>
    </lineage>
</organism>
<accession>A0A4Y7QG17</accession>
<name>A0A4Y7QG17_9AGAM</name>
<dbReference type="CDD" id="cd12214">
    <property type="entry name" value="ChiA1_BD"/>
    <property type="match status" value="1"/>
</dbReference>
<dbReference type="OrthoDB" id="2142040at2759"/>
<dbReference type="Proteomes" id="UP000294933">
    <property type="component" value="Unassembled WGS sequence"/>
</dbReference>
<feature type="region of interest" description="Disordered" evidence="2">
    <location>
        <begin position="55"/>
        <end position="102"/>
    </location>
</feature>
<evidence type="ECO:0000313" key="5">
    <source>
        <dbReference type="Proteomes" id="UP000294933"/>
    </source>
</evidence>
<reference evidence="4 5" key="1">
    <citation type="submission" date="2018-06" db="EMBL/GenBank/DDBJ databases">
        <title>A transcriptomic atlas of mushroom development highlights an independent origin of complex multicellularity.</title>
        <authorList>
            <consortium name="DOE Joint Genome Institute"/>
            <person name="Krizsan K."/>
            <person name="Almasi E."/>
            <person name="Merenyi Z."/>
            <person name="Sahu N."/>
            <person name="Viragh M."/>
            <person name="Koszo T."/>
            <person name="Mondo S."/>
            <person name="Kiss B."/>
            <person name="Balint B."/>
            <person name="Kues U."/>
            <person name="Barry K."/>
            <person name="Hegedus J.C."/>
            <person name="Henrissat B."/>
            <person name="Johnson J."/>
            <person name="Lipzen A."/>
            <person name="Ohm R."/>
            <person name="Nagy I."/>
            <person name="Pangilinan J."/>
            <person name="Yan J."/>
            <person name="Xiong Y."/>
            <person name="Grigoriev I.V."/>
            <person name="Hibbett D.S."/>
            <person name="Nagy L.G."/>
        </authorList>
    </citation>
    <scope>NUCLEOTIDE SEQUENCE [LARGE SCALE GENOMIC DNA]</scope>
    <source>
        <strain evidence="4 5">SZMC22713</strain>
    </source>
</reference>
<dbReference type="Pfam" id="PF11901">
    <property type="entry name" value="DM9"/>
    <property type="match status" value="1"/>
</dbReference>
<gene>
    <name evidence="4" type="ORF">BD410DRAFT_784255</name>
</gene>
<dbReference type="PANTHER" id="PTHR31649:SF1">
    <property type="entry name" value="FARNESOIC ACID O-METHYL TRANSFERASE DOMAIN-CONTAINING PROTEIN"/>
    <property type="match status" value="1"/>
</dbReference>
<feature type="domain" description="Chitin-binding type-3" evidence="3">
    <location>
        <begin position="12"/>
        <end position="53"/>
    </location>
</feature>
<dbReference type="InterPro" id="IPR036573">
    <property type="entry name" value="CBM_sf_5/12"/>
</dbReference>
<sequence length="336" mass="37489">MGYRGTWDGNFVHYNPGDVVEYAGTNGVANYRIIQPHDSEPGWNPEVTPALWEKLSNPPQGYQHHQQGGNCDPTPPQCEPGHGRDPTSHSGYTTDTGVHVKPEEAKRPWYDLDDDKKKKLLEGGGLAIGLAALGAGGYYYEHQKHKKEGEQETEQAWALQNWIKEAQNRTAAFFRDGPQEPATWLWSESLGQNPDVRQYVFQAGHKRENGRDTPLFIARAFHHGSLQIGKADFESGATIGYSHDAIRVNQFEVLVVTNPQAVHWVPTSGYLDFSALQGARPVPGGHEADNTPLFIAHILYEGNVIPGKASPKLKHAFFTYNNEEKESKEYKVLCYA</sequence>
<dbReference type="SUPFAM" id="SSF51055">
    <property type="entry name" value="Carbohydrate binding domain"/>
    <property type="match status" value="1"/>
</dbReference>
<keyword evidence="1" id="KW-0378">Hydrolase</keyword>
<dbReference type="GO" id="GO:0004553">
    <property type="term" value="F:hydrolase activity, hydrolyzing O-glycosyl compounds"/>
    <property type="evidence" value="ECO:0007669"/>
    <property type="project" value="InterPro"/>
</dbReference>
<dbReference type="STRING" id="50990.A0A4Y7QG17"/>
<dbReference type="PANTHER" id="PTHR31649">
    <property type="entry name" value="AGAP009604-PA"/>
    <property type="match status" value="1"/>
</dbReference>
<dbReference type="AlphaFoldDB" id="A0A4Y7QG17"/>
<dbReference type="Gene3D" id="2.10.10.20">
    <property type="entry name" value="Carbohydrate-binding module superfamily 5/12"/>
    <property type="match status" value="1"/>
</dbReference>
<dbReference type="GO" id="GO:0030246">
    <property type="term" value="F:carbohydrate binding"/>
    <property type="evidence" value="ECO:0007669"/>
    <property type="project" value="InterPro"/>
</dbReference>
<evidence type="ECO:0000256" key="2">
    <source>
        <dbReference type="SAM" id="MobiDB-lite"/>
    </source>
</evidence>
<dbReference type="GO" id="GO:0005975">
    <property type="term" value="P:carbohydrate metabolic process"/>
    <property type="evidence" value="ECO:0007669"/>
    <property type="project" value="InterPro"/>
</dbReference>
<feature type="compositionally biased region" description="Low complexity" evidence="2">
    <location>
        <begin position="60"/>
        <end position="69"/>
    </location>
</feature>